<evidence type="ECO:0000256" key="2">
    <source>
        <dbReference type="ARBA" id="ARBA00029447"/>
    </source>
</evidence>
<dbReference type="GO" id="GO:0007165">
    <property type="term" value="P:signal transduction"/>
    <property type="evidence" value="ECO:0007669"/>
    <property type="project" value="UniProtKB-KW"/>
</dbReference>
<dbReference type="Pfam" id="PF00672">
    <property type="entry name" value="HAMP"/>
    <property type="match status" value="1"/>
</dbReference>
<keyword evidence="5" id="KW-1133">Transmembrane helix</keyword>
<dbReference type="InterPro" id="IPR024478">
    <property type="entry name" value="HlyB_4HB_MCP"/>
</dbReference>
<keyword evidence="5" id="KW-0472">Membrane</keyword>
<dbReference type="SMART" id="SM00304">
    <property type="entry name" value="HAMP"/>
    <property type="match status" value="1"/>
</dbReference>
<evidence type="ECO:0000256" key="4">
    <source>
        <dbReference type="SAM" id="MobiDB-lite"/>
    </source>
</evidence>
<accession>A0A840ABP6</accession>
<reference evidence="8 9" key="1">
    <citation type="submission" date="2020-08" db="EMBL/GenBank/DDBJ databases">
        <title>Genomic Encyclopedia of Type Strains, Phase IV (KMG-IV): sequencing the most valuable type-strain genomes for metagenomic binning, comparative biology and taxonomic classification.</title>
        <authorList>
            <person name="Goeker M."/>
        </authorList>
    </citation>
    <scope>NUCLEOTIDE SEQUENCE [LARGE SCALE GENOMIC DNA]</scope>
    <source>
        <strain evidence="8 9">DSM 19979</strain>
    </source>
</reference>
<keyword evidence="1 3" id="KW-0807">Transducer</keyword>
<dbReference type="GO" id="GO:0016020">
    <property type="term" value="C:membrane"/>
    <property type="evidence" value="ECO:0007669"/>
    <property type="project" value="InterPro"/>
</dbReference>
<dbReference type="Gene3D" id="1.10.287.950">
    <property type="entry name" value="Methyl-accepting chemotaxis protein"/>
    <property type="match status" value="1"/>
</dbReference>
<dbReference type="Proteomes" id="UP000553193">
    <property type="component" value="Unassembled WGS sequence"/>
</dbReference>
<feature type="domain" description="Methyl-accepting transducer" evidence="6">
    <location>
        <begin position="303"/>
        <end position="539"/>
    </location>
</feature>
<dbReference type="RefSeq" id="WP_184382487.1">
    <property type="nucleotide sequence ID" value="NZ_JACIDJ010000001.1"/>
</dbReference>
<evidence type="ECO:0000256" key="1">
    <source>
        <dbReference type="ARBA" id="ARBA00023224"/>
    </source>
</evidence>
<protein>
    <submittedName>
        <fullName evidence="8">Methyl-accepting chemotaxis protein</fullName>
    </submittedName>
</protein>
<dbReference type="SMART" id="SM00283">
    <property type="entry name" value="MA"/>
    <property type="match status" value="1"/>
</dbReference>
<dbReference type="EMBL" id="JACIDJ010000001">
    <property type="protein sequence ID" value="MBB3897565.1"/>
    <property type="molecule type" value="Genomic_DNA"/>
</dbReference>
<evidence type="ECO:0000313" key="9">
    <source>
        <dbReference type="Proteomes" id="UP000553193"/>
    </source>
</evidence>
<sequence>MLTNLSVANKLRLGIGGLLALLLLLAAGAMLAINRMDAASRQVATVWLPSLDVASELNDLALTLRRRELTLAVVTDPARVAVVVESMRTLPERLNAALNQYRPLMVLPEEHRIIREFEVALRAHLALNQRLMQAHAAGNIEQVRALAGEGGPGINTITSLLDGLRTLNSNEARRAGTQVEAAGRFGGILIIALGLIALLVGIVIAVYLTRSITGRLLNLSGAMEKLAKRDYAFSLKETADKDELGAMARAVETCRGGLQEADRLAAEQVQAAERRAARAARVDGLVKEFEAEAADVLRAVSSAATELSATANGMTATAEEGSRQATTVASASQQTSGNVQTVAASTEELSSSIAEVARQVRETASITTRAAETARQTDGTVRSLADAANRIGDVVRLISDIAGQTNLLALNATIEAARAGEAGKGFAVVASEVKSLAAQTAKATEEIAAQITAMQTETQRSVEAIAAIGKTVEELNATTAQVAAASEEQAAATREIGRAVAEAAQGAEETSRSAANVKEGAERTGLAAQDLKGASSELAQQSERMRGQVDRFLADIRAA</sequence>
<dbReference type="AlphaFoldDB" id="A0A840ABP6"/>
<dbReference type="PROSITE" id="PS50885">
    <property type="entry name" value="HAMP"/>
    <property type="match status" value="1"/>
</dbReference>
<keyword evidence="9" id="KW-1185">Reference proteome</keyword>
<feature type="transmembrane region" description="Helical" evidence="5">
    <location>
        <begin position="185"/>
        <end position="208"/>
    </location>
</feature>
<dbReference type="PROSITE" id="PS50111">
    <property type="entry name" value="CHEMOTAXIS_TRANSDUC_2"/>
    <property type="match status" value="1"/>
</dbReference>
<gene>
    <name evidence="8" type="ORF">GGQ83_000991</name>
</gene>
<evidence type="ECO:0000259" key="7">
    <source>
        <dbReference type="PROSITE" id="PS50885"/>
    </source>
</evidence>
<dbReference type="Gene3D" id="6.10.340.10">
    <property type="match status" value="1"/>
</dbReference>
<dbReference type="PANTHER" id="PTHR32089">
    <property type="entry name" value="METHYL-ACCEPTING CHEMOTAXIS PROTEIN MCPB"/>
    <property type="match status" value="1"/>
</dbReference>
<proteinExistence type="inferred from homology"/>
<organism evidence="8 9">
    <name type="scientific">Roseococcus suduntuyensis</name>
    <dbReference type="NCBI Taxonomy" id="455361"/>
    <lineage>
        <taxon>Bacteria</taxon>
        <taxon>Pseudomonadati</taxon>
        <taxon>Pseudomonadota</taxon>
        <taxon>Alphaproteobacteria</taxon>
        <taxon>Acetobacterales</taxon>
        <taxon>Roseomonadaceae</taxon>
        <taxon>Roseococcus</taxon>
    </lineage>
</organism>
<comment type="similarity">
    <text evidence="2">Belongs to the methyl-accepting chemotaxis (MCP) protein family.</text>
</comment>
<dbReference type="Pfam" id="PF12729">
    <property type="entry name" value="4HB_MCP_1"/>
    <property type="match status" value="1"/>
</dbReference>
<dbReference type="Pfam" id="PF00015">
    <property type="entry name" value="MCPsignal"/>
    <property type="match status" value="1"/>
</dbReference>
<evidence type="ECO:0000313" key="8">
    <source>
        <dbReference type="EMBL" id="MBB3897565.1"/>
    </source>
</evidence>
<feature type="region of interest" description="Disordered" evidence="4">
    <location>
        <begin position="505"/>
        <end position="545"/>
    </location>
</feature>
<dbReference type="InterPro" id="IPR003660">
    <property type="entry name" value="HAMP_dom"/>
</dbReference>
<evidence type="ECO:0000256" key="3">
    <source>
        <dbReference type="PROSITE-ProRule" id="PRU00284"/>
    </source>
</evidence>
<dbReference type="InterPro" id="IPR004089">
    <property type="entry name" value="MCPsignal_dom"/>
</dbReference>
<name>A0A840ABP6_9PROT</name>
<dbReference type="PANTHER" id="PTHR32089:SF112">
    <property type="entry name" value="LYSOZYME-LIKE PROTEIN-RELATED"/>
    <property type="match status" value="1"/>
</dbReference>
<evidence type="ECO:0000259" key="6">
    <source>
        <dbReference type="PROSITE" id="PS50111"/>
    </source>
</evidence>
<keyword evidence="5" id="KW-0812">Transmembrane</keyword>
<dbReference type="SUPFAM" id="SSF58104">
    <property type="entry name" value="Methyl-accepting chemotaxis protein (MCP) signaling domain"/>
    <property type="match status" value="1"/>
</dbReference>
<evidence type="ECO:0000256" key="5">
    <source>
        <dbReference type="SAM" id="Phobius"/>
    </source>
</evidence>
<feature type="domain" description="HAMP" evidence="7">
    <location>
        <begin position="210"/>
        <end position="263"/>
    </location>
</feature>
<comment type="caution">
    <text evidence="8">The sequence shown here is derived from an EMBL/GenBank/DDBJ whole genome shotgun (WGS) entry which is preliminary data.</text>
</comment>